<evidence type="ECO:0000313" key="4">
    <source>
        <dbReference type="Proteomes" id="UP000299102"/>
    </source>
</evidence>
<dbReference type="PROSITE" id="PS50966">
    <property type="entry name" value="ZF_SWIM"/>
    <property type="match status" value="1"/>
</dbReference>
<evidence type="ECO:0000313" key="3">
    <source>
        <dbReference type="EMBL" id="GBP86305.1"/>
    </source>
</evidence>
<protein>
    <recommendedName>
        <fullName evidence="2">SWIM-type domain-containing protein</fullName>
    </recommendedName>
</protein>
<keyword evidence="1" id="KW-0479">Metal-binding</keyword>
<dbReference type="EMBL" id="BGZK01001785">
    <property type="protein sequence ID" value="GBP86305.1"/>
    <property type="molecule type" value="Genomic_DNA"/>
</dbReference>
<comment type="caution">
    <text evidence="3">The sequence shown here is derived from an EMBL/GenBank/DDBJ whole genome shotgun (WGS) entry which is preliminary data.</text>
</comment>
<gene>
    <name evidence="3" type="ORF">EVAR_62319_1</name>
</gene>
<proteinExistence type="predicted"/>
<evidence type="ECO:0000259" key="2">
    <source>
        <dbReference type="PROSITE" id="PS50966"/>
    </source>
</evidence>
<dbReference type="InterPro" id="IPR007527">
    <property type="entry name" value="Znf_SWIM"/>
</dbReference>
<keyword evidence="1" id="KW-0863">Zinc-finger</keyword>
<sequence>MSWGREGGVAGRRAGGQVPLRPRGFRILMIYKVAGGPLKSAAADGPTANKLRRPGDHLSGTSLQFDLESLRVCTCTQIRIEGGGGGYLCKHLDARARQPVITQLGGRARRPGAPTPTRLPRHALLVAAGSHFGARVTLGNVTIPNEREACL</sequence>
<dbReference type="GO" id="GO:0008270">
    <property type="term" value="F:zinc ion binding"/>
    <property type="evidence" value="ECO:0007669"/>
    <property type="project" value="UniProtKB-KW"/>
</dbReference>
<keyword evidence="4" id="KW-1185">Reference proteome</keyword>
<dbReference type="Proteomes" id="UP000299102">
    <property type="component" value="Unassembled WGS sequence"/>
</dbReference>
<evidence type="ECO:0000256" key="1">
    <source>
        <dbReference type="PROSITE-ProRule" id="PRU00325"/>
    </source>
</evidence>
<accession>A0A4C1ZIC8</accession>
<keyword evidence="1" id="KW-0862">Zinc</keyword>
<feature type="domain" description="SWIM-type" evidence="2">
    <location>
        <begin position="61"/>
        <end position="100"/>
    </location>
</feature>
<reference evidence="3 4" key="1">
    <citation type="journal article" date="2019" name="Commun. Biol.">
        <title>The bagworm genome reveals a unique fibroin gene that provides high tensile strength.</title>
        <authorList>
            <person name="Kono N."/>
            <person name="Nakamura H."/>
            <person name="Ohtoshi R."/>
            <person name="Tomita M."/>
            <person name="Numata K."/>
            <person name="Arakawa K."/>
        </authorList>
    </citation>
    <scope>NUCLEOTIDE SEQUENCE [LARGE SCALE GENOMIC DNA]</scope>
</reference>
<name>A0A4C1ZIC8_EUMVA</name>
<dbReference type="AlphaFoldDB" id="A0A4C1ZIC8"/>
<organism evidence="3 4">
    <name type="scientific">Eumeta variegata</name>
    <name type="common">Bagworm moth</name>
    <name type="synonym">Eumeta japonica</name>
    <dbReference type="NCBI Taxonomy" id="151549"/>
    <lineage>
        <taxon>Eukaryota</taxon>
        <taxon>Metazoa</taxon>
        <taxon>Ecdysozoa</taxon>
        <taxon>Arthropoda</taxon>
        <taxon>Hexapoda</taxon>
        <taxon>Insecta</taxon>
        <taxon>Pterygota</taxon>
        <taxon>Neoptera</taxon>
        <taxon>Endopterygota</taxon>
        <taxon>Lepidoptera</taxon>
        <taxon>Glossata</taxon>
        <taxon>Ditrysia</taxon>
        <taxon>Tineoidea</taxon>
        <taxon>Psychidae</taxon>
        <taxon>Oiketicinae</taxon>
        <taxon>Eumeta</taxon>
    </lineage>
</organism>